<keyword evidence="1" id="KW-0732">Signal</keyword>
<feature type="signal peptide" evidence="1">
    <location>
        <begin position="1"/>
        <end position="28"/>
    </location>
</feature>
<gene>
    <name evidence="2" type="ORF">ACFQ5X_17500</name>
</gene>
<dbReference type="EMBL" id="JBHTMM010000019">
    <property type="protein sequence ID" value="MFD1307637.1"/>
    <property type="molecule type" value="Genomic_DNA"/>
</dbReference>
<dbReference type="RefSeq" id="WP_381242721.1">
    <property type="nucleotide sequence ID" value="NZ_JBHSKH010000136.1"/>
</dbReference>
<organism evidence="2 3">
    <name type="scientific">Streptomyces kaempferi</name>
    <dbReference type="NCBI Taxonomy" id="333725"/>
    <lineage>
        <taxon>Bacteria</taxon>
        <taxon>Bacillati</taxon>
        <taxon>Actinomycetota</taxon>
        <taxon>Actinomycetes</taxon>
        <taxon>Kitasatosporales</taxon>
        <taxon>Streptomycetaceae</taxon>
        <taxon>Streptomyces</taxon>
    </lineage>
</organism>
<protein>
    <recommendedName>
        <fullName evidence="4">Peptidase inhibitor family I36</fullName>
    </recommendedName>
</protein>
<evidence type="ECO:0000313" key="2">
    <source>
        <dbReference type="EMBL" id="MFD1307637.1"/>
    </source>
</evidence>
<keyword evidence="3" id="KW-1185">Reference proteome</keyword>
<proteinExistence type="predicted"/>
<name>A0ABW3XDA7_9ACTN</name>
<feature type="chain" id="PRO_5047147922" description="Peptidase inhibitor family I36" evidence="1">
    <location>
        <begin position="29"/>
        <end position="132"/>
    </location>
</feature>
<evidence type="ECO:0000256" key="1">
    <source>
        <dbReference type="SAM" id="SignalP"/>
    </source>
</evidence>
<evidence type="ECO:0008006" key="4">
    <source>
        <dbReference type="Google" id="ProtNLM"/>
    </source>
</evidence>
<accession>A0ABW3XDA7</accession>
<sequence>MFRGFAVPATLLASTAFLASVSAGTAAAAPSPSVPLPASGASRVGDVCFWTAAGQHGSSWCYTPPGYTDVPEFLHDKAASFRSNADTAVYAIDWGRGTCYARLIRAHDLADNWPWGARLDGVADTTMGCEVG</sequence>
<evidence type="ECO:0000313" key="3">
    <source>
        <dbReference type="Proteomes" id="UP001597058"/>
    </source>
</evidence>
<comment type="caution">
    <text evidence="2">The sequence shown here is derived from an EMBL/GenBank/DDBJ whole genome shotgun (WGS) entry which is preliminary data.</text>
</comment>
<dbReference type="Proteomes" id="UP001597058">
    <property type="component" value="Unassembled WGS sequence"/>
</dbReference>
<reference evidence="3" key="1">
    <citation type="journal article" date="2019" name="Int. J. Syst. Evol. Microbiol.">
        <title>The Global Catalogue of Microorganisms (GCM) 10K type strain sequencing project: providing services to taxonomists for standard genome sequencing and annotation.</title>
        <authorList>
            <consortium name="The Broad Institute Genomics Platform"/>
            <consortium name="The Broad Institute Genome Sequencing Center for Infectious Disease"/>
            <person name="Wu L."/>
            <person name="Ma J."/>
        </authorList>
    </citation>
    <scope>NUCLEOTIDE SEQUENCE [LARGE SCALE GENOMIC DNA]</scope>
    <source>
        <strain evidence="3">CGMCC 4.7020</strain>
    </source>
</reference>